<feature type="transmembrane region" description="Helical" evidence="1">
    <location>
        <begin position="109"/>
        <end position="128"/>
    </location>
</feature>
<dbReference type="Proteomes" id="UP000230775">
    <property type="component" value="Unassembled WGS sequence"/>
</dbReference>
<keyword evidence="1" id="KW-0812">Transmembrane</keyword>
<keyword evidence="1" id="KW-0472">Membrane</keyword>
<name>A0A2H0WNW0_9BACT</name>
<comment type="caution">
    <text evidence="2">The sequence shown here is derived from an EMBL/GenBank/DDBJ whole genome shotgun (WGS) entry which is preliminary data.</text>
</comment>
<protein>
    <recommendedName>
        <fullName evidence="4">Glycosyltransferase RgtA/B/C/D-like domain-containing protein</fullName>
    </recommendedName>
</protein>
<dbReference type="EMBL" id="PEZI01000069">
    <property type="protein sequence ID" value="PIS14317.1"/>
    <property type="molecule type" value="Genomic_DNA"/>
</dbReference>
<evidence type="ECO:0000313" key="3">
    <source>
        <dbReference type="Proteomes" id="UP000230775"/>
    </source>
</evidence>
<gene>
    <name evidence="2" type="ORF">COT64_03215</name>
</gene>
<feature type="transmembrane region" description="Helical" evidence="1">
    <location>
        <begin position="80"/>
        <end position="97"/>
    </location>
</feature>
<dbReference type="AlphaFoldDB" id="A0A2H0WNW0"/>
<evidence type="ECO:0000313" key="2">
    <source>
        <dbReference type="EMBL" id="PIS14317.1"/>
    </source>
</evidence>
<sequence length="233" mass="26568">MKKFFRFIASPVFLASLLFLALQLPVFNLGLSYRDEGFFSYSAVRINNGEIPYRDFFLTTTPGTYYLNAFLFKLFGNQLIIGRLLYLLICLATIVLANNIFNLKKASNYWYLFSLSAALVWPGGFAYYNPEALFSILIGLFFLKKGLNQKNYLFFVLTGLATATGFFFKQTIGAFSGLSFLLIILLYSDKKGLKKTAVFLFSFALPVFCYLVYLFFNQALAPFFITLLPLPEQ</sequence>
<feature type="transmembrane region" description="Helical" evidence="1">
    <location>
        <begin position="152"/>
        <end position="185"/>
    </location>
</feature>
<keyword evidence="1" id="KW-1133">Transmembrane helix</keyword>
<organism evidence="2 3">
    <name type="scientific">Candidatus Shapirobacteria bacterium CG09_land_8_20_14_0_10_39_12</name>
    <dbReference type="NCBI Taxonomy" id="1974885"/>
    <lineage>
        <taxon>Bacteria</taxon>
        <taxon>Candidatus Shapironibacteriota</taxon>
    </lineage>
</organism>
<accession>A0A2H0WNW0</accession>
<reference evidence="3" key="1">
    <citation type="submission" date="2017-09" db="EMBL/GenBank/DDBJ databases">
        <title>Depth-based differentiation of microbial function through sediment-hosted aquifers and enrichment of novel symbionts in the deep terrestrial subsurface.</title>
        <authorList>
            <person name="Probst A.J."/>
            <person name="Ladd B."/>
            <person name="Jarett J.K."/>
            <person name="Geller-Mcgrath D.E."/>
            <person name="Sieber C.M.K."/>
            <person name="Emerson J.B."/>
            <person name="Anantharaman K."/>
            <person name="Thomas B.C."/>
            <person name="Malmstrom R."/>
            <person name="Stieglmeier M."/>
            <person name="Klingl A."/>
            <person name="Woyke T."/>
            <person name="Ryan C.M."/>
            <person name="Banfield J.F."/>
        </authorList>
    </citation>
    <scope>NUCLEOTIDE SEQUENCE [LARGE SCALE GENOMIC DNA]</scope>
</reference>
<evidence type="ECO:0000256" key="1">
    <source>
        <dbReference type="SAM" id="Phobius"/>
    </source>
</evidence>
<proteinExistence type="predicted"/>
<evidence type="ECO:0008006" key="4">
    <source>
        <dbReference type="Google" id="ProtNLM"/>
    </source>
</evidence>
<feature type="transmembrane region" description="Helical" evidence="1">
    <location>
        <begin position="197"/>
        <end position="216"/>
    </location>
</feature>